<comment type="caution">
    <text evidence="1">The sequence shown here is derived from an EMBL/GenBank/DDBJ whole genome shotgun (WGS) entry which is preliminary data.</text>
</comment>
<gene>
    <name evidence="1" type="ORF">GN958_ATG16627</name>
</gene>
<evidence type="ECO:0000313" key="1">
    <source>
        <dbReference type="EMBL" id="KAF4134152.1"/>
    </source>
</evidence>
<reference evidence="1" key="1">
    <citation type="submission" date="2020-03" db="EMBL/GenBank/DDBJ databases">
        <title>Hybrid Assembly of Korean Phytophthora infestans isolates.</title>
        <authorList>
            <person name="Prokchorchik M."/>
            <person name="Lee Y."/>
            <person name="Seo J."/>
            <person name="Cho J.-H."/>
            <person name="Park Y.-E."/>
            <person name="Jang D.-C."/>
            <person name="Im J.-S."/>
            <person name="Choi J.-G."/>
            <person name="Park H.-J."/>
            <person name="Lee G.-B."/>
            <person name="Lee Y.-G."/>
            <person name="Hong S.-Y."/>
            <person name="Cho K."/>
            <person name="Sohn K.H."/>
        </authorList>
    </citation>
    <scope>NUCLEOTIDE SEQUENCE</scope>
    <source>
        <strain evidence="1">KR_2_A2</strain>
    </source>
</reference>
<protein>
    <submittedName>
        <fullName evidence="1">Uncharacterized protein</fullName>
    </submittedName>
</protein>
<dbReference type="EMBL" id="JAACNO010002332">
    <property type="protein sequence ID" value="KAF4134152.1"/>
    <property type="molecule type" value="Genomic_DNA"/>
</dbReference>
<dbReference type="AlphaFoldDB" id="A0A8S9U3C2"/>
<dbReference type="Proteomes" id="UP000704712">
    <property type="component" value="Unassembled WGS sequence"/>
</dbReference>
<evidence type="ECO:0000313" key="2">
    <source>
        <dbReference type="Proteomes" id="UP000704712"/>
    </source>
</evidence>
<sequence length="107" mass="10869">METPPTMALVYTSLNGKSSSPALLDCIRVGASSVGDKSTLGLQIHASIYSTISVGASSVGDKSTLGLQTHASIYSATTTRGANAIGAASEVEVRSTVRTAGKKPIKD</sequence>
<name>A0A8S9U3C2_PHYIN</name>
<accession>A0A8S9U3C2</accession>
<organism evidence="1 2">
    <name type="scientific">Phytophthora infestans</name>
    <name type="common">Potato late blight agent</name>
    <name type="synonym">Botrytis infestans</name>
    <dbReference type="NCBI Taxonomy" id="4787"/>
    <lineage>
        <taxon>Eukaryota</taxon>
        <taxon>Sar</taxon>
        <taxon>Stramenopiles</taxon>
        <taxon>Oomycota</taxon>
        <taxon>Peronosporomycetes</taxon>
        <taxon>Peronosporales</taxon>
        <taxon>Peronosporaceae</taxon>
        <taxon>Phytophthora</taxon>
    </lineage>
</organism>
<proteinExistence type="predicted"/>